<reference evidence="2" key="1">
    <citation type="journal article" date="2020" name="Stud. Mycol.">
        <title>101 Dothideomycetes genomes: a test case for predicting lifestyles and emergence of pathogens.</title>
        <authorList>
            <person name="Haridas S."/>
            <person name="Albert R."/>
            <person name="Binder M."/>
            <person name="Bloem J."/>
            <person name="Labutti K."/>
            <person name="Salamov A."/>
            <person name="Andreopoulos B."/>
            <person name="Baker S."/>
            <person name="Barry K."/>
            <person name="Bills G."/>
            <person name="Bluhm B."/>
            <person name="Cannon C."/>
            <person name="Castanera R."/>
            <person name="Culley D."/>
            <person name="Daum C."/>
            <person name="Ezra D."/>
            <person name="Gonzalez J."/>
            <person name="Henrissat B."/>
            <person name="Kuo A."/>
            <person name="Liang C."/>
            <person name="Lipzen A."/>
            <person name="Lutzoni F."/>
            <person name="Magnuson J."/>
            <person name="Mondo S."/>
            <person name="Nolan M."/>
            <person name="Ohm R."/>
            <person name="Pangilinan J."/>
            <person name="Park H.-J."/>
            <person name="Ramirez L."/>
            <person name="Alfaro M."/>
            <person name="Sun H."/>
            <person name="Tritt A."/>
            <person name="Yoshinaga Y."/>
            <person name="Zwiers L.-H."/>
            <person name="Turgeon B."/>
            <person name="Goodwin S."/>
            <person name="Spatafora J."/>
            <person name="Crous P."/>
            <person name="Grigoriev I."/>
        </authorList>
    </citation>
    <scope>NUCLEOTIDE SEQUENCE</scope>
    <source>
        <strain evidence="2">CBS 207.26</strain>
    </source>
</reference>
<dbReference type="Proteomes" id="UP000800200">
    <property type="component" value="Unassembled WGS sequence"/>
</dbReference>
<evidence type="ECO:0000313" key="3">
    <source>
        <dbReference type="Proteomes" id="UP000800200"/>
    </source>
</evidence>
<dbReference type="AlphaFoldDB" id="A0A6A6EQ23"/>
<keyword evidence="1" id="KW-0472">Membrane</keyword>
<organism evidence="2 3">
    <name type="scientific">Zopfia rhizophila CBS 207.26</name>
    <dbReference type="NCBI Taxonomy" id="1314779"/>
    <lineage>
        <taxon>Eukaryota</taxon>
        <taxon>Fungi</taxon>
        <taxon>Dikarya</taxon>
        <taxon>Ascomycota</taxon>
        <taxon>Pezizomycotina</taxon>
        <taxon>Dothideomycetes</taxon>
        <taxon>Dothideomycetes incertae sedis</taxon>
        <taxon>Zopfiaceae</taxon>
        <taxon>Zopfia</taxon>
    </lineage>
</organism>
<gene>
    <name evidence="2" type="ORF">K469DRAFT_451607</name>
</gene>
<name>A0A6A6EQ23_9PEZI</name>
<keyword evidence="1" id="KW-1133">Transmembrane helix</keyword>
<evidence type="ECO:0000256" key="1">
    <source>
        <dbReference type="SAM" id="Phobius"/>
    </source>
</evidence>
<evidence type="ECO:0000313" key="2">
    <source>
        <dbReference type="EMBL" id="KAF2193133.1"/>
    </source>
</evidence>
<feature type="non-terminal residue" evidence="2">
    <location>
        <position position="53"/>
    </location>
</feature>
<keyword evidence="1" id="KW-0812">Transmembrane</keyword>
<accession>A0A6A6EQ23</accession>
<feature type="non-terminal residue" evidence="2">
    <location>
        <position position="1"/>
    </location>
</feature>
<proteinExistence type="predicted"/>
<keyword evidence="3" id="KW-1185">Reference proteome</keyword>
<dbReference type="EMBL" id="ML994614">
    <property type="protein sequence ID" value="KAF2193133.1"/>
    <property type="molecule type" value="Genomic_DNA"/>
</dbReference>
<protein>
    <submittedName>
        <fullName evidence="2">Uncharacterized protein</fullName>
    </submittedName>
</protein>
<sequence>LAVKVVNNTIKLNSLILILLIFRAYLKITKILLLSLDVYKRAEVIRKVIYKIK</sequence>
<feature type="transmembrane region" description="Helical" evidence="1">
    <location>
        <begin position="15"/>
        <end position="36"/>
    </location>
</feature>